<dbReference type="RefSeq" id="WP_344334158.1">
    <property type="nucleotide sequence ID" value="NZ_BAAAKJ010000155.1"/>
</dbReference>
<protein>
    <recommendedName>
        <fullName evidence="5">Translation initiation factor IF-2</fullName>
    </recommendedName>
</protein>
<feature type="transmembrane region" description="Helical" evidence="2">
    <location>
        <begin position="111"/>
        <end position="129"/>
    </location>
</feature>
<feature type="compositionally biased region" description="Low complexity" evidence="1">
    <location>
        <begin position="24"/>
        <end position="72"/>
    </location>
</feature>
<gene>
    <name evidence="3" type="ORF">GCM10009639_29750</name>
</gene>
<feature type="compositionally biased region" description="Pro residues" evidence="1">
    <location>
        <begin position="262"/>
        <end position="314"/>
    </location>
</feature>
<sequence length="492" mass="49055">MSTSTGANGAGIQLPSMEWEMEEGAGAPAGSSAPRGAAAVPAAAEAPTEQVAVPEYGPVTPAEAAPVAVPDPGYGPGEEPGGLEPVAVEGGDPESGEPFEEPGRRRFKRPALVAAATAGVVLMGLPFLITDGADGSKDKRGDGRGVSQADHQLVDGPEIGDVPPPAPTDPPTTGAPTPAPTEPPATGEPPATAQPLDPTGTVPGIALGGTAGVPAVPGNQPAGGTAPVAKAPVTGTQQSGNTKTTQQSGGGQPSGQQQAPQQPAPQQPAPQQPAPQQPAPQQPAPQQPAPQQPAPQQPAPQQPAPQQPAPPPPAAAKATYNAVGGSNCGTSSVSYAQNGWYDQGSTGWTSSSTGGHKDANCNGKYVSMPMSGSATKDDNDNSVVWTFSTSPVVTGSCEISVWVPNNSDIKAVGGAPAYYTVQNTSTPNSGKTGEFTIDQPKTRGNWVNAGKFGVSGGKIAVMLHSRGLDWSGTATEKAHIAASAVRANCTAS</sequence>
<evidence type="ECO:0000256" key="1">
    <source>
        <dbReference type="SAM" id="MobiDB-lite"/>
    </source>
</evidence>
<keyword evidence="2" id="KW-1133">Transmembrane helix</keyword>
<feature type="compositionally biased region" description="Acidic residues" evidence="1">
    <location>
        <begin position="91"/>
        <end position="100"/>
    </location>
</feature>
<feature type="region of interest" description="Disordered" evidence="1">
    <location>
        <begin position="135"/>
        <end position="321"/>
    </location>
</feature>
<name>A0ABN1Y142_9ACTN</name>
<feature type="compositionally biased region" description="Low complexity" evidence="1">
    <location>
        <begin position="234"/>
        <end position="247"/>
    </location>
</feature>
<feature type="compositionally biased region" description="Pro residues" evidence="1">
    <location>
        <begin position="177"/>
        <end position="187"/>
    </location>
</feature>
<reference evidence="3 4" key="1">
    <citation type="journal article" date="2019" name="Int. J. Syst. Evol. Microbiol.">
        <title>The Global Catalogue of Microorganisms (GCM) 10K type strain sequencing project: providing services to taxonomists for standard genome sequencing and annotation.</title>
        <authorList>
            <consortium name="The Broad Institute Genomics Platform"/>
            <consortium name="The Broad Institute Genome Sequencing Center for Infectious Disease"/>
            <person name="Wu L."/>
            <person name="Ma J."/>
        </authorList>
    </citation>
    <scope>NUCLEOTIDE SEQUENCE [LARGE SCALE GENOMIC DNA]</scope>
    <source>
        <strain evidence="3 4">JCM 12393</strain>
    </source>
</reference>
<accession>A0ABN1Y142</accession>
<evidence type="ECO:0008006" key="5">
    <source>
        <dbReference type="Google" id="ProtNLM"/>
    </source>
</evidence>
<proteinExistence type="predicted"/>
<evidence type="ECO:0000313" key="3">
    <source>
        <dbReference type="EMBL" id="GAA1395025.1"/>
    </source>
</evidence>
<keyword evidence="4" id="KW-1185">Reference proteome</keyword>
<comment type="caution">
    <text evidence="3">The sequence shown here is derived from an EMBL/GenBank/DDBJ whole genome shotgun (WGS) entry which is preliminary data.</text>
</comment>
<keyword evidence="2" id="KW-0812">Transmembrane</keyword>
<organism evidence="3 4">
    <name type="scientific">Kitasatospora putterlickiae</name>
    <dbReference type="NCBI Taxonomy" id="221725"/>
    <lineage>
        <taxon>Bacteria</taxon>
        <taxon>Bacillati</taxon>
        <taxon>Actinomycetota</taxon>
        <taxon>Actinomycetes</taxon>
        <taxon>Kitasatosporales</taxon>
        <taxon>Streptomycetaceae</taxon>
        <taxon>Kitasatospora</taxon>
    </lineage>
</organism>
<dbReference type="Proteomes" id="UP001499863">
    <property type="component" value="Unassembled WGS sequence"/>
</dbReference>
<evidence type="ECO:0000256" key="2">
    <source>
        <dbReference type="SAM" id="Phobius"/>
    </source>
</evidence>
<evidence type="ECO:0000313" key="4">
    <source>
        <dbReference type="Proteomes" id="UP001499863"/>
    </source>
</evidence>
<dbReference type="EMBL" id="BAAAKJ010000155">
    <property type="protein sequence ID" value="GAA1395025.1"/>
    <property type="molecule type" value="Genomic_DNA"/>
</dbReference>
<feature type="region of interest" description="Disordered" evidence="1">
    <location>
        <begin position="1"/>
        <end position="104"/>
    </location>
</feature>
<keyword evidence="2" id="KW-0472">Membrane</keyword>